<reference evidence="6" key="3">
    <citation type="submission" date="2020-10" db="UniProtKB">
        <authorList>
            <consortium name="WormBaseParasite"/>
        </authorList>
    </citation>
    <scope>IDENTIFICATION</scope>
</reference>
<comment type="subcellular location">
    <subcellularLocation>
        <location evidence="1">Cytoplasm</location>
        <location evidence="1">Cytosol</location>
    </subcellularLocation>
</comment>
<proteinExistence type="predicted"/>
<evidence type="ECO:0000313" key="4">
    <source>
        <dbReference type="EMBL" id="CDS24287.1"/>
    </source>
</evidence>
<accession>A0A068WWT3</accession>
<reference evidence="4" key="2">
    <citation type="submission" date="2014-06" db="EMBL/GenBank/DDBJ databases">
        <authorList>
            <person name="Aslett M."/>
        </authorList>
    </citation>
    <scope>NUCLEOTIDE SEQUENCE</scope>
</reference>
<dbReference type="PANTHER" id="PTHR46555">
    <property type="entry name" value="UBIQUITIN-LIKE PROTEIN 4A"/>
    <property type="match status" value="1"/>
</dbReference>
<keyword evidence="2" id="KW-0963">Cytoplasm</keyword>
<evidence type="ECO:0000313" key="5">
    <source>
        <dbReference type="Proteomes" id="UP000492820"/>
    </source>
</evidence>
<dbReference type="PANTHER" id="PTHR46555:SF1">
    <property type="entry name" value="UBIQUITIN-LIKE PROTEIN 4A"/>
    <property type="match status" value="1"/>
</dbReference>
<dbReference type="OrthoDB" id="417450at2759"/>
<dbReference type="InterPro" id="IPR000626">
    <property type="entry name" value="Ubiquitin-like_dom"/>
</dbReference>
<sequence>MTTVGELLPQISSDSGVESERISLIFNGTPLSDKNRSLKDYSIKSGDRIMVVVKASLTPNFEQILQKYLQASYNTHDAKAITSKFMSLLSKTLDSLSIDDIDRLANAFSESY</sequence>
<dbReference type="GO" id="GO:0071818">
    <property type="term" value="C:BAT3 complex"/>
    <property type="evidence" value="ECO:0007669"/>
    <property type="project" value="TreeGrafter"/>
</dbReference>
<feature type="domain" description="Ubiquitin-like" evidence="3">
    <location>
        <begin position="1"/>
        <end position="54"/>
    </location>
</feature>
<dbReference type="Gene3D" id="3.10.20.90">
    <property type="entry name" value="Phosphatidylinositol 3-kinase Catalytic Subunit, Chain A, domain 1"/>
    <property type="match status" value="1"/>
</dbReference>
<dbReference type="PROSITE" id="PS50053">
    <property type="entry name" value="UBIQUITIN_2"/>
    <property type="match status" value="1"/>
</dbReference>
<dbReference type="GO" id="GO:0006620">
    <property type="term" value="P:post-translational protein targeting to endoplasmic reticulum membrane"/>
    <property type="evidence" value="ECO:0007669"/>
    <property type="project" value="InterPro"/>
</dbReference>
<evidence type="ECO:0000256" key="2">
    <source>
        <dbReference type="ARBA" id="ARBA00022490"/>
    </source>
</evidence>
<protein>
    <submittedName>
        <fullName evidence="4 6">Ubiquitin</fullName>
    </submittedName>
</protein>
<dbReference type="SUPFAM" id="SSF54236">
    <property type="entry name" value="Ubiquitin-like"/>
    <property type="match status" value="1"/>
</dbReference>
<dbReference type="AlphaFoldDB" id="A0A068WWT3"/>
<organism evidence="4">
    <name type="scientific">Echinococcus granulosus</name>
    <name type="common">Hydatid tapeworm</name>
    <dbReference type="NCBI Taxonomy" id="6210"/>
    <lineage>
        <taxon>Eukaryota</taxon>
        <taxon>Metazoa</taxon>
        <taxon>Spiralia</taxon>
        <taxon>Lophotrochozoa</taxon>
        <taxon>Platyhelminthes</taxon>
        <taxon>Cestoda</taxon>
        <taxon>Eucestoda</taxon>
        <taxon>Cyclophyllidea</taxon>
        <taxon>Taeniidae</taxon>
        <taxon>Echinococcus</taxon>
        <taxon>Echinococcus granulosus group</taxon>
    </lineage>
</organism>
<dbReference type="WBParaSite" id="EgrG_000912500">
    <property type="protein sequence ID" value="EgrG_000912500"/>
    <property type="gene ID" value="EgrG_000912500"/>
</dbReference>
<dbReference type="Pfam" id="PF00240">
    <property type="entry name" value="ubiquitin"/>
    <property type="match status" value="1"/>
</dbReference>
<evidence type="ECO:0000259" key="3">
    <source>
        <dbReference type="PROSITE" id="PS50053"/>
    </source>
</evidence>
<dbReference type="InterPro" id="IPR029071">
    <property type="entry name" value="Ubiquitin-like_domsf"/>
</dbReference>
<name>A0A068WWT3_ECHGR</name>
<evidence type="ECO:0000256" key="1">
    <source>
        <dbReference type="ARBA" id="ARBA00004514"/>
    </source>
</evidence>
<evidence type="ECO:0000313" key="6">
    <source>
        <dbReference type="WBParaSite" id="EgrG_000912500"/>
    </source>
</evidence>
<dbReference type="EMBL" id="LK028601">
    <property type="protein sequence ID" value="CDS24287.1"/>
    <property type="molecule type" value="Genomic_DNA"/>
</dbReference>
<dbReference type="Proteomes" id="UP000492820">
    <property type="component" value="Unassembled WGS sequence"/>
</dbReference>
<dbReference type="GO" id="GO:0051087">
    <property type="term" value="F:protein-folding chaperone binding"/>
    <property type="evidence" value="ECO:0007669"/>
    <property type="project" value="TreeGrafter"/>
</dbReference>
<gene>
    <name evidence="4" type="ORF">EgrG_000912500</name>
</gene>
<dbReference type="InterPro" id="IPR047154">
    <property type="entry name" value="UBL4A-like"/>
</dbReference>
<reference evidence="4 5" key="1">
    <citation type="journal article" date="2013" name="Nature">
        <title>The genomes of four tapeworm species reveal adaptations to parasitism.</title>
        <authorList>
            <person name="Tsai I.J."/>
            <person name="Zarowiecki M."/>
            <person name="Holroyd N."/>
            <person name="Garciarrubio A."/>
            <person name="Sanchez-Flores A."/>
            <person name="Brooks K.L."/>
            <person name="Tracey A."/>
            <person name="Bobes R.J."/>
            <person name="Fragoso G."/>
            <person name="Sciutto E."/>
            <person name="Aslett M."/>
            <person name="Beasley H."/>
            <person name="Bennett H.M."/>
            <person name="Cai J."/>
            <person name="Camicia F."/>
            <person name="Clark R."/>
            <person name="Cucher M."/>
            <person name="De Silva N."/>
            <person name="Day T.A."/>
            <person name="Deplazes P."/>
            <person name="Estrada K."/>
            <person name="Fernandez C."/>
            <person name="Holland P.W."/>
            <person name="Hou J."/>
            <person name="Hu S."/>
            <person name="Huckvale T."/>
            <person name="Hung S.S."/>
            <person name="Kamenetzky L."/>
            <person name="Keane J.A."/>
            <person name="Kiss F."/>
            <person name="Koziol U."/>
            <person name="Lambert O."/>
            <person name="Liu K."/>
            <person name="Luo X."/>
            <person name="Luo Y."/>
            <person name="Macchiaroli N."/>
            <person name="Nichol S."/>
            <person name="Paps J."/>
            <person name="Parkinson J."/>
            <person name="Pouchkina-Stantcheva N."/>
            <person name="Riddiford N."/>
            <person name="Rosenzvit M."/>
            <person name="Salinas G."/>
            <person name="Wasmuth J.D."/>
            <person name="Zamanian M."/>
            <person name="Zheng Y."/>
            <person name="Cai X."/>
            <person name="Soberon X."/>
            <person name="Olson P.D."/>
            <person name="Laclette J.P."/>
            <person name="Brehm K."/>
            <person name="Berriman M."/>
            <person name="Garciarrubio A."/>
            <person name="Bobes R.J."/>
            <person name="Fragoso G."/>
            <person name="Sanchez-Flores A."/>
            <person name="Estrada K."/>
            <person name="Cevallos M.A."/>
            <person name="Morett E."/>
            <person name="Gonzalez V."/>
            <person name="Portillo T."/>
            <person name="Ochoa-Leyva A."/>
            <person name="Jose M.V."/>
            <person name="Sciutto E."/>
            <person name="Landa A."/>
            <person name="Jimenez L."/>
            <person name="Valdes V."/>
            <person name="Carrero J.C."/>
            <person name="Larralde C."/>
            <person name="Morales-Montor J."/>
            <person name="Limon-Lason J."/>
            <person name="Soberon X."/>
            <person name="Laclette J.P."/>
        </authorList>
    </citation>
    <scope>NUCLEOTIDE SEQUENCE [LARGE SCALE GENOMIC DNA]</scope>
</reference>
<dbReference type="GO" id="GO:0071816">
    <property type="term" value="P:tail-anchored membrane protein insertion into ER membrane"/>
    <property type="evidence" value="ECO:0007669"/>
    <property type="project" value="TreeGrafter"/>
</dbReference>